<sequence>MLSEGRAGAHKIQGIGAGFVPAVLNTSVYDEIITVKNEDAFAAAREVAAVEGLLVGISSGAALWAATELAKRPENAGKNIVVVLPDTGERYLSTVLFADLV</sequence>
<proteinExistence type="predicted"/>
<keyword evidence="2" id="KW-0808">Transferase</keyword>
<evidence type="ECO:0000313" key="2">
    <source>
        <dbReference type="EMBL" id="MPM56705.1"/>
    </source>
</evidence>
<dbReference type="EC" id="2.5.1.47" evidence="2"/>
<dbReference type="SUPFAM" id="SSF53686">
    <property type="entry name" value="Tryptophan synthase beta subunit-like PLP-dependent enzymes"/>
    <property type="match status" value="1"/>
</dbReference>
<protein>
    <submittedName>
        <fullName evidence="2">Cysteine synthase</fullName>
        <ecNumber evidence="2">2.5.1.47</ecNumber>
    </submittedName>
</protein>
<accession>A0A645ATX7</accession>
<feature type="domain" description="Tryptophan synthase beta chain-like PALP" evidence="1">
    <location>
        <begin position="10"/>
        <end position="86"/>
    </location>
</feature>
<dbReference type="AlphaFoldDB" id="A0A645ATX7"/>
<gene>
    <name evidence="2" type="primary">cysK_16</name>
    <name evidence="2" type="ORF">SDC9_103519</name>
</gene>
<dbReference type="PANTHER" id="PTHR10314">
    <property type="entry name" value="CYSTATHIONINE BETA-SYNTHASE"/>
    <property type="match status" value="1"/>
</dbReference>
<comment type="caution">
    <text evidence="2">The sequence shown here is derived from an EMBL/GenBank/DDBJ whole genome shotgun (WGS) entry which is preliminary data.</text>
</comment>
<dbReference type="InterPro" id="IPR050214">
    <property type="entry name" value="Cys_Synth/Cystath_Beta-Synth"/>
</dbReference>
<dbReference type="InterPro" id="IPR001926">
    <property type="entry name" value="TrpB-like_PALP"/>
</dbReference>
<dbReference type="InterPro" id="IPR036052">
    <property type="entry name" value="TrpB-like_PALP_sf"/>
</dbReference>
<dbReference type="GO" id="GO:0004124">
    <property type="term" value="F:cysteine synthase activity"/>
    <property type="evidence" value="ECO:0007669"/>
    <property type="project" value="UniProtKB-EC"/>
</dbReference>
<dbReference type="Gene3D" id="3.40.50.1100">
    <property type="match status" value="1"/>
</dbReference>
<dbReference type="EMBL" id="VSSQ01015889">
    <property type="protein sequence ID" value="MPM56705.1"/>
    <property type="molecule type" value="Genomic_DNA"/>
</dbReference>
<reference evidence="2" key="1">
    <citation type="submission" date="2019-08" db="EMBL/GenBank/DDBJ databases">
        <authorList>
            <person name="Kucharzyk K."/>
            <person name="Murdoch R.W."/>
            <person name="Higgins S."/>
            <person name="Loffler F."/>
        </authorList>
    </citation>
    <scope>NUCLEOTIDE SEQUENCE</scope>
</reference>
<evidence type="ECO:0000259" key="1">
    <source>
        <dbReference type="Pfam" id="PF00291"/>
    </source>
</evidence>
<name>A0A645ATX7_9ZZZZ</name>
<organism evidence="2">
    <name type="scientific">bioreactor metagenome</name>
    <dbReference type="NCBI Taxonomy" id="1076179"/>
    <lineage>
        <taxon>unclassified sequences</taxon>
        <taxon>metagenomes</taxon>
        <taxon>ecological metagenomes</taxon>
    </lineage>
</organism>
<dbReference type="Pfam" id="PF00291">
    <property type="entry name" value="PALP"/>
    <property type="match status" value="1"/>
</dbReference>